<keyword evidence="6 8" id="KW-1133">Transmembrane helix</keyword>
<dbReference type="EMBL" id="NHOC01000005">
    <property type="protein sequence ID" value="OUM20513.1"/>
    <property type="molecule type" value="Genomic_DNA"/>
</dbReference>
<dbReference type="RefSeq" id="WP_087018999.1">
    <property type="nucleotide sequence ID" value="NZ_CP178353.1"/>
</dbReference>
<dbReference type="PANTHER" id="PTHR36838">
    <property type="entry name" value="AUXIN EFFLUX CARRIER FAMILY PROTEIN"/>
    <property type="match status" value="1"/>
</dbReference>
<evidence type="ECO:0000256" key="4">
    <source>
        <dbReference type="ARBA" id="ARBA00022475"/>
    </source>
</evidence>
<comment type="caution">
    <text evidence="9">The sequence shown here is derived from an EMBL/GenBank/DDBJ whole genome shotgun (WGS) entry which is preliminary data.</text>
</comment>
<keyword evidence="10" id="KW-1185">Reference proteome</keyword>
<keyword evidence="7 8" id="KW-0472">Membrane</keyword>
<feature type="transmembrane region" description="Helical" evidence="8">
    <location>
        <begin position="228"/>
        <end position="252"/>
    </location>
</feature>
<dbReference type="InterPro" id="IPR004776">
    <property type="entry name" value="Mem_transp_PIN-like"/>
</dbReference>
<keyword evidence="5 8" id="KW-0812">Transmembrane</keyword>
<evidence type="ECO:0008006" key="11">
    <source>
        <dbReference type="Google" id="ProtNLM"/>
    </source>
</evidence>
<feature type="transmembrane region" description="Helical" evidence="8">
    <location>
        <begin position="6"/>
        <end position="24"/>
    </location>
</feature>
<evidence type="ECO:0000256" key="8">
    <source>
        <dbReference type="SAM" id="Phobius"/>
    </source>
</evidence>
<sequence length="314" mass="33484">MDSFVFSLNATVPIFLVMVLGYILKQIGMFTEEFCAVANKYVFKVALPVLLFRDIAQTDLYQDFNLSFVLYCAGVTIVMFLGLWLLTAKLMPDKTMVGAFVQGAARSSVAVLGIAFVQNIYGDAGLTPLMIVSAVPLFNVFSVVILTFSAGGGAHGRAAVKRACINVLKNPIILGIFAGLPFSLLRIEIPTIPLKMIDSVASTATPIALLVVGAGFEGAQALAKIRPTIAATVIKLLALPALFLPLAVHLGFSGTEMVAVLIMLGSPTTVTSYIMAKNMDNDGELSSSIIVLTTLLSSVTLTGWIFLLRVMQLI</sequence>
<dbReference type="GO" id="GO:0055085">
    <property type="term" value="P:transmembrane transport"/>
    <property type="evidence" value="ECO:0007669"/>
    <property type="project" value="InterPro"/>
</dbReference>
<proteinExistence type="inferred from homology"/>
<feature type="transmembrane region" description="Helical" evidence="8">
    <location>
        <begin position="288"/>
        <end position="307"/>
    </location>
</feature>
<dbReference type="Gene3D" id="1.20.1530.20">
    <property type="match status" value="1"/>
</dbReference>
<comment type="subcellular location">
    <subcellularLocation>
        <location evidence="1">Cell membrane</location>
        <topology evidence="1">Multi-pass membrane protein</topology>
    </subcellularLocation>
</comment>
<dbReference type="Pfam" id="PF03547">
    <property type="entry name" value="Mem_trans"/>
    <property type="match status" value="1"/>
</dbReference>
<dbReference type="AlphaFoldDB" id="A0A252F407"/>
<feature type="transmembrane region" description="Helical" evidence="8">
    <location>
        <begin position="99"/>
        <end position="117"/>
    </location>
</feature>
<reference evidence="9 10" key="1">
    <citation type="submission" date="2017-05" db="EMBL/GenBank/DDBJ databases">
        <title>Butyricicoccus porcorum sp. nov. a butyrate-producing bacterium from the swine intestinal tract.</title>
        <authorList>
            <person name="Trachsel J."/>
            <person name="Humphrey S."/>
            <person name="Allen H.K."/>
        </authorList>
    </citation>
    <scope>NUCLEOTIDE SEQUENCE [LARGE SCALE GENOMIC DNA]</scope>
    <source>
        <strain evidence="9">BB10</strain>
    </source>
</reference>
<dbReference type="InterPro" id="IPR038770">
    <property type="entry name" value="Na+/solute_symporter_sf"/>
</dbReference>
<dbReference type="Proteomes" id="UP000194903">
    <property type="component" value="Unassembled WGS sequence"/>
</dbReference>
<protein>
    <recommendedName>
        <fullName evidence="11">Transporter</fullName>
    </recommendedName>
</protein>
<gene>
    <name evidence="9" type="ORF">CBW42_06695</name>
</gene>
<keyword evidence="3" id="KW-0813">Transport</keyword>
<comment type="similarity">
    <text evidence="2">Belongs to the auxin efflux carrier (TC 2.A.69) family.</text>
</comment>
<evidence type="ECO:0000313" key="10">
    <source>
        <dbReference type="Proteomes" id="UP000194903"/>
    </source>
</evidence>
<accession>A0A252F407</accession>
<evidence type="ECO:0000256" key="7">
    <source>
        <dbReference type="ARBA" id="ARBA00023136"/>
    </source>
</evidence>
<evidence type="ECO:0000256" key="1">
    <source>
        <dbReference type="ARBA" id="ARBA00004651"/>
    </source>
</evidence>
<dbReference type="GO" id="GO:0005886">
    <property type="term" value="C:plasma membrane"/>
    <property type="evidence" value="ECO:0007669"/>
    <property type="project" value="UniProtKB-SubCell"/>
</dbReference>
<feature type="transmembrane region" description="Helical" evidence="8">
    <location>
        <begin position="129"/>
        <end position="151"/>
    </location>
</feature>
<evidence type="ECO:0000256" key="3">
    <source>
        <dbReference type="ARBA" id="ARBA00022448"/>
    </source>
</evidence>
<dbReference type="PANTHER" id="PTHR36838:SF4">
    <property type="entry name" value="AUXIN EFFLUX CARRIER FAMILY PROTEIN"/>
    <property type="match status" value="1"/>
</dbReference>
<evidence type="ECO:0000256" key="2">
    <source>
        <dbReference type="ARBA" id="ARBA00010145"/>
    </source>
</evidence>
<feature type="transmembrane region" description="Helical" evidence="8">
    <location>
        <begin position="68"/>
        <end position="87"/>
    </location>
</feature>
<evidence type="ECO:0000256" key="5">
    <source>
        <dbReference type="ARBA" id="ARBA00022692"/>
    </source>
</evidence>
<name>A0A252F407_9FIRM</name>
<evidence type="ECO:0000313" key="9">
    <source>
        <dbReference type="EMBL" id="OUM20513.1"/>
    </source>
</evidence>
<organism evidence="9 10">
    <name type="scientific">Butyricicoccus porcorum</name>
    <dbReference type="NCBI Taxonomy" id="1945634"/>
    <lineage>
        <taxon>Bacteria</taxon>
        <taxon>Bacillati</taxon>
        <taxon>Bacillota</taxon>
        <taxon>Clostridia</taxon>
        <taxon>Eubacteriales</taxon>
        <taxon>Butyricicoccaceae</taxon>
        <taxon>Butyricicoccus</taxon>
    </lineage>
</organism>
<feature type="transmembrane region" description="Helical" evidence="8">
    <location>
        <begin position="163"/>
        <end position="184"/>
    </location>
</feature>
<dbReference type="OrthoDB" id="9794315at2"/>
<evidence type="ECO:0000256" key="6">
    <source>
        <dbReference type="ARBA" id="ARBA00022989"/>
    </source>
</evidence>
<keyword evidence="4" id="KW-1003">Cell membrane</keyword>
<feature type="transmembrane region" description="Helical" evidence="8">
    <location>
        <begin position="258"/>
        <end position="276"/>
    </location>
</feature>